<dbReference type="AlphaFoldDB" id="A0A5S9M717"/>
<reference evidence="1 2" key="1">
    <citation type="submission" date="2019-12" db="EMBL/GenBank/DDBJ databases">
        <title>Full genome sequence of a Bacillus safensis strain isolated from commercially available natto in Indonesia.</title>
        <authorList>
            <person name="Yoshida M."/>
            <person name="Uomi M."/>
            <person name="Waturangi D."/>
            <person name="Ekaputri J.J."/>
            <person name="Setiamarga D.H.E."/>
        </authorList>
    </citation>
    <scope>NUCLEOTIDE SEQUENCE [LARGE SCALE GENOMIC DNA]</scope>
    <source>
        <strain evidence="1 2">IDN1</strain>
    </source>
</reference>
<dbReference type="Gene3D" id="3.40.50.170">
    <property type="entry name" value="Formyl transferase, N-terminal domain"/>
    <property type="match status" value="1"/>
</dbReference>
<organism evidence="1 2">
    <name type="scientific">Bacillus safensis</name>
    <dbReference type="NCBI Taxonomy" id="561879"/>
    <lineage>
        <taxon>Bacteria</taxon>
        <taxon>Bacillati</taxon>
        <taxon>Bacillota</taxon>
        <taxon>Bacilli</taxon>
        <taxon>Bacillales</taxon>
        <taxon>Bacillaceae</taxon>
        <taxon>Bacillus</taxon>
    </lineage>
</organism>
<sequence>MAEIAVVISNHETAKDTVEALGIPFHFVKANKDIRKEAEKRAARLIRKVRH</sequence>
<accession>A0A5S9M717</accession>
<dbReference type="EMBL" id="AP021906">
    <property type="protein sequence ID" value="BBP88731.1"/>
    <property type="molecule type" value="Genomic_DNA"/>
</dbReference>
<evidence type="ECO:0000313" key="1">
    <source>
        <dbReference type="EMBL" id="BBP88731.1"/>
    </source>
</evidence>
<protein>
    <submittedName>
        <fullName evidence="1">Uncharacterized protein</fullName>
    </submittedName>
</protein>
<name>A0A5S9M717_BACIA</name>
<gene>
    <name evidence="1" type="ORF">BsIDN1_23490</name>
</gene>
<evidence type="ECO:0000313" key="2">
    <source>
        <dbReference type="Proteomes" id="UP000464658"/>
    </source>
</evidence>
<proteinExistence type="predicted"/>
<dbReference type="Proteomes" id="UP000464658">
    <property type="component" value="Chromosome"/>
</dbReference>